<dbReference type="InterPro" id="IPR004453">
    <property type="entry name" value="QueG"/>
</dbReference>
<gene>
    <name evidence="10" type="primary">queG</name>
    <name evidence="10" type="ORF">GMB86_00250</name>
</gene>
<evidence type="ECO:0000256" key="1">
    <source>
        <dbReference type="ARBA" id="ARBA00022485"/>
    </source>
</evidence>
<evidence type="ECO:0000256" key="4">
    <source>
        <dbReference type="ARBA" id="ARBA00022723"/>
    </source>
</evidence>
<dbReference type="EC" id="1.17.99.6" evidence="10"/>
<organism evidence="10 11">
    <name type="scientific">Terrilactibacillus tamarindi</name>
    <dbReference type="NCBI Taxonomy" id="2599694"/>
    <lineage>
        <taxon>Bacteria</taxon>
        <taxon>Bacillati</taxon>
        <taxon>Bacillota</taxon>
        <taxon>Bacilli</taxon>
        <taxon>Bacillales</taxon>
        <taxon>Bacillaceae</taxon>
        <taxon>Terrilactibacillus</taxon>
    </lineage>
</organism>
<protein>
    <submittedName>
        <fullName evidence="10">tRNA epoxyqueuosine(34) reductase QueG</fullName>
        <ecNumber evidence="10">1.17.99.6</ecNumber>
    </submittedName>
</protein>
<keyword evidence="3" id="KW-0819">tRNA processing</keyword>
<keyword evidence="1" id="KW-0004">4Fe-4S</keyword>
<sequence length="390" mass="44551">MGLKEQTLKQKIIDYSQTIGIDKIGFTTAEPFEDLRLKLYQQQMLGYQSGFEAKDLEKRSNPKLIMKEAQSIIAIALSYPTKLDERPKNSKESRRGSFARVSWGLDYHQILKERLAKLEEFIKRHVPDAIVKSMVDTGELSDRAVAERAGLGWIGKNTNLVTKEYGSYVYLGEMLTSIPFEPDRPIGDQCGDCNLCVEHCPTEALVQGGQLNSHKCIAFLTQVKDDIPEPYKKAIGNRVYGCDTCQQVCPYNRGVNNHFHKEMEPDAEKVKPLLHSLLQLSNREFKETYGDMSGSWRGKKPIQRNAIIALGNYKDTTAVHLLLDIIQNDPRPVLKHTAVWSLDKIWARLDEKKVQETESKIHKILEKETEDKKLCRMLHSLLKKHRVSSL</sequence>
<dbReference type="InterPro" id="IPR013542">
    <property type="entry name" value="QueG_DUF1730"/>
</dbReference>
<evidence type="ECO:0000259" key="9">
    <source>
        <dbReference type="PROSITE" id="PS51379"/>
    </source>
</evidence>
<dbReference type="Proteomes" id="UP000440978">
    <property type="component" value="Unassembled WGS sequence"/>
</dbReference>
<dbReference type="PANTHER" id="PTHR30002">
    <property type="entry name" value="EPOXYQUEUOSINE REDUCTASE"/>
    <property type="match status" value="1"/>
</dbReference>
<comment type="caution">
    <text evidence="10">The sequence shown here is derived from an EMBL/GenBank/DDBJ whole genome shotgun (WGS) entry which is preliminary data.</text>
</comment>
<evidence type="ECO:0000256" key="8">
    <source>
        <dbReference type="ARBA" id="ARBA00023014"/>
    </source>
</evidence>
<keyword evidence="8" id="KW-0411">Iron-sulfur</keyword>
<evidence type="ECO:0000256" key="6">
    <source>
        <dbReference type="ARBA" id="ARBA00023002"/>
    </source>
</evidence>
<dbReference type="GO" id="GO:0008616">
    <property type="term" value="P:tRNA queuosine(34) biosynthetic process"/>
    <property type="evidence" value="ECO:0007669"/>
    <property type="project" value="UniProtKB-KW"/>
</dbReference>
<dbReference type="PROSITE" id="PS51379">
    <property type="entry name" value="4FE4S_FER_2"/>
    <property type="match status" value="1"/>
</dbReference>
<dbReference type="Pfam" id="PF13484">
    <property type="entry name" value="Fer4_16"/>
    <property type="match status" value="1"/>
</dbReference>
<dbReference type="GO" id="GO:0046872">
    <property type="term" value="F:metal ion binding"/>
    <property type="evidence" value="ECO:0007669"/>
    <property type="project" value="UniProtKB-KW"/>
</dbReference>
<name>A0A6N8CMY3_9BACI</name>
<dbReference type="AlphaFoldDB" id="A0A6N8CMY3"/>
<dbReference type="InterPro" id="IPR017900">
    <property type="entry name" value="4Fe4S_Fe_S_CS"/>
</dbReference>
<dbReference type="SUPFAM" id="SSF54862">
    <property type="entry name" value="4Fe-4S ferredoxins"/>
    <property type="match status" value="1"/>
</dbReference>
<dbReference type="SUPFAM" id="SSF48371">
    <property type="entry name" value="ARM repeat"/>
    <property type="match status" value="1"/>
</dbReference>
<keyword evidence="6 10" id="KW-0560">Oxidoreductase</keyword>
<evidence type="ECO:0000256" key="7">
    <source>
        <dbReference type="ARBA" id="ARBA00023004"/>
    </source>
</evidence>
<dbReference type="Pfam" id="PF08331">
    <property type="entry name" value="QueG_DUF1730"/>
    <property type="match status" value="1"/>
</dbReference>
<keyword evidence="5" id="KW-0671">Queuosine biosynthesis</keyword>
<keyword evidence="2" id="KW-0963">Cytoplasm</keyword>
<dbReference type="InterPro" id="IPR017896">
    <property type="entry name" value="4Fe4S_Fe-S-bd"/>
</dbReference>
<evidence type="ECO:0000256" key="2">
    <source>
        <dbReference type="ARBA" id="ARBA00022490"/>
    </source>
</evidence>
<dbReference type="GO" id="GO:0052693">
    <property type="term" value="F:epoxyqueuosine reductase activity"/>
    <property type="evidence" value="ECO:0007669"/>
    <property type="project" value="UniProtKB-EC"/>
</dbReference>
<keyword evidence="11" id="KW-1185">Reference proteome</keyword>
<dbReference type="PANTHER" id="PTHR30002:SF4">
    <property type="entry name" value="EPOXYQUEUOSINE REDUCTASE"/>
    <property type="match status" value="1"/>
</dbReference>
<evidence type="ECO:0000313" key="10">
    <source>
        <dbReference type="EMBL" id="MTT30443.1"/>
    </source>
</evidence>
<evidence type="ECO:0000313" key="11">
    <source>
        <dbReference type="Proteomes" id="UP000440978"/>
    </source>
</evidence>
<reference evidence="10 11" key="1">
    <citation type="submission" date="2019-11" db="EMBL/GenBank/DDBJ databases">
        <title>Terrilactibacillus tamarindus sp. nov. BCM23-1 isolated from bark of Tamarindus indica.</title>
        <authorList>
            <person name="Kingkaew E."/>
            <person name="Tanasupawat S."/>
        </authorList>
    </citation>
    <scope>NUCLEOTIDE SEQUENCE [LARGE SCALE GENOMIC DNA]</scope>
    <source>
        <strain evidence="10 11">BCM23-1</strain>
    </source>
</reference>
<evidence type="ECO:0000256" key="3">
    <source>
        <dbReference type="ARBA" id="ARBA00022694"/>
    </source>
</evidence>
<evidence type="ECO:0000256" key="5">
    <source>
        <dbReference type="ARBA" id="ARBA00022785"/>
    </source>
</evidence>
<dbReference type="OrthoDB" id="9784571at2"/>
<dbReference type="Gene3D" id="3.30.70.20">
    <property type="match status" value="1"/>
</dbReference>
<dbReference type="InterPro" id="IPR016024">
    <property type="entry name" value="ARM-type_fold"/>
</dbReference>
<dbReference type="RefSeq" id="WP_155215627.1">
    <property type="nucleotide sequence ID" value="NZ_WNHB01000001.1"/>
</dbReference>
<dbReference type="PROSITE" id="PS00198">
    <property type="entry name" value="4FE4S_FER_1"/>
    <property type="match status" value="1"/>
</dbReference>
<keyword evidence="4" id="KW-0479">Metal-binding</keyword>
<accession>A0A6N8CMY3</accession>
<keyword evidence="7" id="KW-0408">Iron</keyword>
<feature type="domain" description="4Fe-4S ferredoxin-type" evidence="9">
    <location>
        <begin position="178"/>
        <end position="210"/>
    </location>
</feature>
<dbReference type="NCBIfam" id="TIGR00276">
    <property type="entry name" value="tRNA epoxyqueuosine(34) reductase QueG"/>
    <property type="match status" value="1"/>
</dbReference>
<proteinExistence type="predicted"/>
<dbReference type="EMBL" id="WNHB01000001">
    <property type="protein sequence ID" value="MTT30443.1"/>
    <property type="molecule type" value="Genomic_DNA"/>
</dbReference>
<dbReference type="GO" id="GO:0051539">
    <property type="term" value="F:4 iron, 4 sulfur cluster binding"/>
    <property type="evidence" value="ECO:0007669"/>
    <property type="project" value="UniProtKB-KW"/>
</dbReference>